<proteinExistence type="predicted"/>
<keyword evidence="1" id="KW-0812">Transmembrane</keyword>
<feature type="transmembrane region" description="Helical" evidence="1">
    <location>
        <begin position="61"/>
        <end position="84"/>
    </location>
</feature>
<reference evidence="3" key="1">
    <citation type="journal article" date="2013" name="Genome Announc.">
        <title>Draft genome sequence of the grapevine dieback fungus Eutypa lata UCR-EL1.</title>
        <authorList>
            <person name="Blanco-Ulate B."/>
            <person name="Rolshausen P.E."/>
            <person name="Cantu D."/>
        </authorList>
    </citation>
    <scope>NUCLEOTIDE SEQUENCE [LARGE SCALE GENOMIC DNA]</scope>
    <source>
        <strain evidence="3">UCR-EL1</strain>
    </source>
</reference>
<dbReference type="Proteomes" id="UP000012174">
    <property type="component" value="Unassembled WGS sequence"/>
</dbReference>
<organism evidence="2 3">
    <name type="scientific">Eutypa lata (strain UCR-EL1)</name>
    <name type="common">Grapevine dieback disease fungus</name>
    <name type="synonym">Eutypa armeniacae</name>
    <dbReference type="NCBI Taxonomy" id="1287681"/>
    <lineage>
        <taxon>Eukaryota</taxon>
        <taxon>Fungi</taxon>
        <taxon>Dikarya</taxon>
        <taxon>Ascomycota</taxon>
        <taxon>Pezizomycotina</taxon>
        <taxon>Sordariomycetes</taxon>
        <taxon>Xylariomycetidae</taxon>
        <taxon>Xylariales</taxon>
        <taxon>Diatrypaceae</taxon>
        <taxon>Eutypa</taxon>
    </lineage>
</organism>
<dbReference type="HOGENOM" id="CLU_499647_0_0_1"/>
<dbReference type="eggNOG" id="ENOG502SUAH">
    <property type="taxonomic scope" value="Eukaryota"/>
</dbReference>
<protein>
    <submittedName>
        <fullName evidence="2">Uncharacterized protein</fullName>
    </submittedName>
</protein>
<dbReference type="OrthoDB" id="4768051at2759"/>
<feature type="transmembrane region" description="Helical" evidence="1">
    <location>
        <begin position="472"/>
        <end position="494"/>
    </location>
</feature>
<keyword evidence="1" id="KW-1133">Transmembrane helix</keyword>
<evidence type="ECO:0000256" key="1">
    <source>
        <dbReference type="SAM" id="Phobius"/>
    </source>
</evidence>
<evidence type="ECO:0000313" key="2">
    <source>
        <dbReference type="EMBL" id="EMR69802.1"/>
    </source>
</evidence>
<dbReference type="KEGG" id="ela:UCREL1_3176"/>
<dbReference type="OMA" id="LWNDVED"/>
<name>M7SZP9_EUTLA</name>
<sequence>MEKNTYEYSAIGETHRPVQATGQSLTLVSENQIRGTIVGILYAFERKGSLDSWEKRGFNTLAILVPSLMSLSLGSLLGLLGAMVELILDMPKPTGSLQLIWHHATNNRHWTTTTSVVALYLLANITSRLSVSSFGLTFELNDVADIDYPIMVTDWGTEDFDMSDWAKVDNYGLLGLATAPVWFNWTDPPSYTATNISGQGLDRTVEGANVTYSYSMKEYRGVEEYASKDRNVRSTSQCVGRTLYGKDVYEDGENVGNLDDVTPESPGYLHILDGIFTYWGAGIEYLWAARINWDYDSYPSACATTYLYTQQGYDEDEGRNATYYECTTCLTDKENNLGLGHDVFHNLSGEAAPYVAGSLTRFGTFERRYVFYGIGENETDSLVIRSYPIMNLTTHFLNGLRDPMPQSEDLDKGDPRLSVTGEAELYAAHLAARLPVLAVIGAERQLPKTTREPGASQRPVVHTSLEVKWNRVIGVLIGILVGHLVAIAIVIFGCSRAGKKQPRIETVVTVVT</sequence>
<keyword evidence="1" id="KW-0472">Membrane</keyword>
<accession>M7SZP9</accession>
<gene>
    <name evidence="2" type="ORF">UCREL1_3176</name>
</gene>
<dbReference type="AlphaFoldDB" id="M7SZP9"/>
<evidence type="ECO:0000313" key="3">
    <source>
        <dbReference type="Proteomes" id="UP000012174"/>
    </source>
</evidence>
<dbReference type="EMBL" id="KB706013">
    <property type="protein sequence ID" value="EMR69802.1"/>
    <property type="molecule type" value="Genomic_DNA"/>
</dbReference>
<keyword evidence="3" id="KW-1185">Reference proteome</keyword>